<dbReference type="RefSeq" id="WP_253838961.1">
    <property type="nucleotide sequence ID" value="NZ_JAMTCS010000014.1"/>
</dbReference>
<dbReference type="Proteomes" id="UP001139493">
    <property type="component" value="Unassembled WGS sequence"/>
</dbReference>
<dbReference type="Pfam" id="PF02026">
    <property type="entry name" value="RyR"/>
    <property type="match status" value="1"/>
</dbReference>
<keyword evidence="3" id="KW-1185">Reference proteome</keyword>
<reference evidence="2" key="1">
    <citation type="submission" date="2022-06" db="EMBL/GenBank/DDBJ databases">
        <title>Genomic Encyclopedia of Archaeal and Bacterial Type Strains, Phase II (KMG-II): from individual species to whole genera.</title>
        <authorList>
            <person name="Goeker M."/>
        </authorList>
    </citation>
    <scope>NUCLEOTIDE SEQUENCE</scope>
    <source>
        <strain evidence="2">DSM 26652</strain>
    </source>
</reference>
<dbReference type="EMBL" id="JAMTCS010000014">
    <property type="protein sequence ID" value="MCP2266773.1"/>
    <property type="molecule type" value="Genomic_DNA"/>
</dbReference>
<gene>
    <name evidence="2" type="ORF">APR03_004143</name>
</gene>
<comment type="caution">
    <text evidence="2">The sequence shown here is derived from an EMBL/GenBank/DDBJ whole genome shotgun (WGS) entry which is preliminary data.</text>
</comment>
<dbReference type="InterPro" id="IPR003032">
    <property type="entry name" value="Ryanodine_rcpt"/>
</dbReference>
<dbReference type="AlphaFoldDB" id="A0A9X2G725"/>
<evidence type="ECO:0000259" key="1">
    <source>
        <dbReference type="Pfam" id="PF02026"/>
    </source>
</evidence>
<protein>
    <submittedName>
        <fullName evidence="2">RyR domain-containing protein</fullName>
    </submittedName>
</protein>
<dbReference type="Gene3D" id="6.20.350.10">
    <property type="match status" value="1"/>
</dbReference>
<accession>A0A9X2G725</accession>
<evidence type="ECO:0000313" key="2">
    <source>
        <dbReference type="EMBL" id="MCP2266773.1"/>
    </source>
</evidence>
<name>A0A9X2G725_9MICO</name>
<proteinExistence type="predicted"/>
<organism evidence="2 3">
    <name type="scientific">Promicromonospora thailandica</name>
    <dbReference type="NCBI Taxonomy" id="765201"/>
    <lineage>
        <taxon>Bacteria</taxon>
        <taxon>Bacillati</taxon>
        <taxon>Actinomycetota</taxon>
        <taxon>Actinomycetes</taxon>
        <taxon>Micrococcales</taxon>
        <taxon>Promicromonosporaceae</taxon>
        <taxon>Promicromonospora</taxon>
    </lineage>
</organism>
<evidence type="ECO:0000313" key="3">
    <source>
        <dbReference type="Proteomes" id="UP001139493"/>
    </source>
</evidence>
<feature type="domain" description="Ryanodine receptor Ryr" evidence="1">
    <location>
        <begin position="471"/>
        <end position="539"/>
    </location>
</feature>
<sequence>MKRTFPWTRVGFAALVLVSLGLGWWGLALDTAHLPHRTWYDVVYQDLQLFVMGADPASGGGELSWQLQAARFLAPGTAVYAVFEAARVLFTGELRRMRDRRARGHAVVVGRTDAADTVTAALEAAGHRVLRAADVSGLYDAGLPGATVLYACGDDSVDATANVLAVAEAEEAVRKAGSGPARLYAHVSDPDLGVALQARHLSCAEPGVDFFTLDVIAAQALAVREVTRLLDSSPAPLTRVAVVGSGEFAKALVVGLAREWELATGGLRLAVDLVADDAEAVARTLRARWSPVAEKIELRAVGALREVGRPDIVYVCDADEGTSLRVALTATSLWHGGPGSLVLLLDGLAGLTRAFGSEASRMLDDLDGRLRTVTMRDLLADVEREEARAHADMYERIARSVHHVYLRNQRERGVGWREVPAMVRWEELPEDLRASNRGWVVGLPARLARMGATIAPREGASEVVFEGEELDRLAEAEHELWEQVRVAQGWRAGPVRDDVAKVHPMIGVPWSELPPENQDKDRDVVRLLPEILAEFGLEVVRYEEVRAGG</sequence>